<dbReference type="PRINTS" id="PR01438">
    <property type="entry name" value="UNVRSLSTRESS"/>
</dbReference>
<sequence length="133" mass="13968">MAEDDRRIVVGVDGTETAAAALRWAVRQSGYTGARLEAVLAWESPATYEWAPDLTDPADVEAAAREVLDKALADVAAPVTRSVVRGNAVRVLLDAARGAELLVLGSQGTDELKGSVGLHCLHHATCPVLVVRG</sequence>
<dbReference type="Gene3D" id="3.40.50.620">
    <property type="entry name" value="HUPs"/>
    <property type="match status" value="1"/>
</dbReference>
<dbReference type="PANTHER" id="PTHR46553">
    <property type="entry name" value="ADENINE NUCLEOTIDE ALPHA HYDROLASES-LIKE SUPERFAMILY PROTEIN"/>
    <property type="match status" value="1"/>
</dbReference>
<dbReference type="SUPFAM" id="SSF52402">
    <property type="entry name" value="Adenine nucleotide alpha hydrolases-like"/>
    <property type="match status" value="1"/>
</dbReference>
<reference evidence="3 4" key="1">
    <citation type="submission" date="2018-03" db="EMBL/GenBank/DDBJ databases">
        <title>Genomic Encyclopedia of Archaeal and Bacterial Type Strains, Phase II (KMG-II): from individual species to whole genera.</title>
        <authorList>
            <person name="Goeker M."/>
        </authorList>
    </citation>
    <scope>NUCLEOTIDE SEQUENCE [LARGE SCALE GENOMIC DNA]</scope>
    <source>
        <strain evidence="3 4">DSM 44720</strain>
    </source>
</reference>
<keyword evidence="4" id="KW-1185">Reference proteome</keyword>
<evidence type="ECO:0000313" key="4">
    <source>
        <dbReference type="Proteomes" id="UP000239494"/>
    </source>
</evidence>
<accession>A0A2T0SWP6</accession>
<feature type="domain" description="UspA" evidence="2">
    <location>
        <begin position="6"/>
        <end position="132"/>
    </location>
</feature>
<dbReference type="InterPro" id="IPR006015">
    <property type="entry name" value="Universal_stress_UspA"/>
</dbReference>
<comment type="similarity">
    <text evidence="1">Belongs to the universal stress protein A family.</text>
</comment>
<dbReference type="EMBL" id="PVTF01000009">
    <property type="protein sequence ID" value="PRY37810.1"/>
    <property type="molecule type" value="Genomic_DNA"/>
</dbReference>
<evidence type="ECO:0000259" key="2">
    <source>
        <dbReference type="Pfam" id="PF00582"/>
    </source>
</evidence>
<protein>
    <submittedName>
        <fullName evidence="3">Nucleotide-binding universal stress UspA family protein</fullName>
    </submittedName>
</protein>
<comment type="caution">
    <text evidence="3">The sequence shown here is derived from an EMBL/GenBank/DDBJ whole genome shotgun (WGS) entry which is preliminary data.</text>
</comment>
<dbReference type="Proteomes" id="UP000239494">
    <property type="component" value="Unassembled WGS sequence"/>
</dbReference>
<dbReference type="InterPro" id="IPR006016">
    <property type="entry name" value="UspA"/>
</dbReference>
<name>A0A2T0SWP6_9PSEU</name>
<organism evidence="3 4">
    <name type="scientific">Umezawaea tangerina</name>
    <dbReference type="NCBI Taxonomy" id="84725"/>
    <lineage>
        <taxon>Bacteria</taxon>
        <taxon>Bacillati</taxon>
        <taxon>Actinomycetota</taxon>
        <taxon>Actinomycetes</taxon>
        <taxon>Pseudonocardiales</taxon>
        <taxon>Pseudonocardiaceae</taxon>
        <taxon>Umezawaea</taxon>
    </lineage>
</organism>
<evidence type="ECO:0000313" key="3">
    <source>
        <dbReference type="EMBL" id="PRY37810.1"/>
    </source>
</evidence>
<dbReference type="InterPro" id="IPR014729">
    <property type="entry name" value="Rossmann-like_a/b/a_fold"/>
</dbReference>
<dbReference type="RefSeq" id="WP_106190714.1">
    <property type="nucleotide sequence ID" value="NZ_PVTF01000009.1"/>
</dbReference>
<gene>
    <name evidence="3" type="ORF">CLV43_10930</name>
</gene>
<dbReference type="AlphaFoldDB" id="A0A2T0SWP6"/>
<dbReference type="CDD" id="cd00293">
    <property type="entry name" value="USP-like"/>
    <property type="match status" value="1"/>
</dbReference>
<dbReference type="OrthoDB" id="5244367at2"/>
<dbReference type="PANTHER" id="PTHR46553:SF3">
    <property type="entry name" value="ADENINE NUCLEOTIDE ALPHA HYDROLASES-LIKE SUPERFAMILY PROTEIN"/>
    <property type="match status" value="1"/>
</dbReference>
<proteinExistence type="inferred from homology"/>
<evidence type="ECO:0000256" key="1">
    <source>
        <dbReference type="ARBA" id="ARBA00008791"/>
    </source>
</evidence>
<dbReference type="Pfam" id="PF00582">
    <property type="entry name" value="Usp"/>
    <property type="match status" value="1"/>
</dbReference>